<gene>
    <name evidence="7" type="ORF">CHI95_16355</name>
    <name evidence="6" type="ORF">EX242_03725</name>
</gene>
<dbReference type="PROSITE" id="PS50931">
    <property type="entry name" value="HTH_LYSR"/>
    <property type="match status" value="1"/>
</dbReference>
<accession>A0A264VQA1</accession>
<reference evidence="7 8" key="1">
    <citation type="submission" date="2017-07" db="EMBL/GenBank/DDBJ databases">
        <title>blaIMP-27 on transferable plasmids in Proteus mirabilis and Providencia rettgeri.</title>
        <authorList>
            <person name="Potter R."/>
        </authorList>
    </citation>
    <scope>NUCLEOTIDE SEQUENCE [LARGE SCALE GENOMIC DNA]</scope>
    <source>
        <strain evidence="7 8">PR1</strain>
    </source>
</reference>
<dbReference type="Proteomes" id="UP000824410">
    <property type="component" value="Unassembled WGS sequence"/>
</dbReference>
<dbReference type="SUPFAM" id="SSF53850">
    <property type="entry name" value="Periplasmic binding protein-like II"/>
    <property type="match status" value="1"/>
</dbReference>
<dbReference type="InterPro" id="IPR000847">
    <property type="entry name" value="LysR_HTH_N"/>
</dbReference>
<keyword evidence="4" id="KW-0804">Transcription</keyword>
<dbReference type="PANTHER" id="PTHR30537">
    <property type="entry name" value="HTH-TYPE TRANSCRIPTIONAL REGULATOR"/>
    <property type="match status" value="1"/>
</dbReference>
<dbReference type="PANTHER" id="PTHR30537:SF3">
    <property type="entry name" value="TRANSCRIPTIONAL REGULATORY PROTEIN"/>
    <property type="match status" value="1"/>
</dbReference>
<keyword evidence="2" id="KW-0805">Transcription regulation</keyword>
<dbReference type="Proteomes" id="UP000216001">
    <property type="component" value="Unassembled WGS sequence"/>
</dbReference>
<dbReference type="Gene3D" id="3.40.190.290">
    <property type="match status" value="1"/>
</dbReference>
<dbReference type="Pfam" id="PF00126">
    <property type="entry name" value="HTH_1"/>
    <property type="match status" value="1"/>
</dbReference>
<dbReference type="EMBL" id="SHDO01000004">
    <property type="protein sequence ID" value="MBX6979376.1"/>
    <property type="molecule type" value="Genomic_DNA"/>
</dbReference>
<protein>
    <submittedName>
        <fullName evidence="6">LysR family transcriptional regulator</fullName>
    </submittedName>
</protein>
<dbReference type="Gene3D" id="1.10.10.10">
    <property type="entry name" value="Winged helix-like DNA-binding domain superfamily/Winged helix DNA-binding domain"/>
    <property type="match status" value="1"/>
</dbReference>
<dbReference type="GO" id="GO:0006351">
    <property type="term" value="P:DNA-templated transcription"/>
    <property type="evidence" value="ECO:0007669"/>
    <property type="project" value="TreeGrafter"/>
</dbReference>
<sequence length="305" mass="34172">MYLNGWDDVKVFLAAYRTNSLRGASVRLSMDQSTVSRRLANLEKQLNAKLFYRTPDGLIPTEVAERVLGAAQEMERNSVSFYRLSEGTNGELSGDVSIATTDRLAVEFLMSAVKILRDRHPNINVSMKISAQLADMSRGEADIAVRIKRPEAPELIAKRLGCWDVGLFATQVYLDKFGMPEPGQHLANHDIALYGNVFSSPVPETMVGESRRDARVVAKLTSSFLLTTFVRSGLALGELPCYQGLRYPELIRIWPDKARKKKYEVWKVIHKDASELARVKAVSEVISEVFEAEIKPYHADLHSSL</sequence>
<dbReference type="RefSeq" id="WP_094962224.1">
    <property type="nucleotide sequence ID" value="NZ_CP139430.1"/>
</dbReference>
<feature type="domain" description="HTH lysR-type" evidence="5">
    <location>
        <begin position="1"/>
        <end position="61"/>
    </location>
</feature>
<organism evidence="7 8">
    <name type="scientific">Providencia rettgeri</name>
    <dbReference type="NCBI Taxonomy" id="587"/>
    <lineage>
        <taxon>Bacteria</taxon>
        <taxon>Pseudomonadati</taxon>
        <taxon>Pseudomonadota</taxon>
        <taxon>Gammaproteobacteria</taxon>
        <taxon>Enterobacterales</taxon>
        <taxon>Morganellaceae</taxon>
        <taxon>Providencia</taxon>
    </lineage>
</organism>
<proteinExistence type="inferred from homology"/>
<evidence type="ECO:0000313" key="7">
    <source>
        <dbReference type="EMBL" id="OZS73483.1"/>
    </source>
</evidence>
<comment type="similarity">
    <text evidence="1">Belongs to the LysR transcriptional regulatory family.</text>
</comment>
<dbReference type="InterPro" id="IPR058163">
    <property type="entry name" value="LysR-type_TF_proteobact-type"/>
</dbReference>
<evidence type="ECO:0000256" key="3">
    <source>
        <dbReference type="ARBA" id="ARBA00023125"/>
    </source>
</evidence>
<comment type="caution">
    <text evidence="7">The sequence shown here is derived from an EMBL/GenBank/DDBJ whole genome shotgun (WGS) entry which is preliminary data.</text>
</comment>
<evidence type="ECO:0000256" key="1">
    <source>
        <dbReference type="ARBA" id="ARBA00009437"/>
    </source>
</evidence>
<keyword evidence="3" id="KW-0238">DNA-binding</keyword>
<dbReference type="GO" id="GO:0043565">
    <property type="term" value="F:sequence-specific DNA binding"/>
    <property type="evidence" value="ECO:0007669"/>
    <property type="project" value="TreeGrafter"/>
</dbReference>
<dbReference type="EMBL" id="NOWC01000021">
    <property type="protein sequence ID" value="OZS73483.1"/>
    <property type="molecule type" value="Genomic_DNA"/>
</dbReference>
<evidence type="ECO:0000256" key="4">
    <source>
        <dbReference type="ARBA" id="ARBA00023163"/>
    </source>
</evidence>
<evidence type="ECO:0000259" key="5">
    <source>
        <dbReference type="PROSITE" id="PS50931"/>
    </source>
</evidence>
<reference evidence="6" key="2">
    <citation type="submission" date="2019-02" db="EMBL/GenBank/DDBJ databases">
        <title>Genomic characterization of isolates from hospital effluents in KZN, South Africa.</title>
        <authorList>
            <person name="Ntshobeni N."/>
            <person name="Allam M."/>
            <person name="Ismail A."/>
            <person name="Amoako D."/>
            <person name="Essack S."/>
            <person name="Chenia H."/>
        </authorList>
    </citation>
    <scope>NUCLEOTIDE SEQUENCE</scope>
    <source>
        <strain evidence="6">AFE97_S1</strain>
    </source>
</reference>
<dbReference type="AlphaFoldDB" id="A0A264VQA1"/>
<dbReference type="GO" id="GO:0003700">
    <property type="term" value="F:DNA-binding transcription factor activity"/>
    <property type="evidence" value="ECO:0007669"/>
    <property type="project" value="InterPro"/>
</dbReference>
<dbReference type="InterPro" id="IPR036388">
    <property type="entry name" value="WH-like_DNA-bd_sf"/>
</dbReference>
<evidence type="ECO:0000313" key="8">
    <source>
        <dbReference type="Proteomes" id="UP000216001"/>
    </source>
</evidence>
<dbReference type="SUPFAM" id="SSF46785">
    <property type="entry name" value="Winged helix' DNA-binding domain"/>
    <property type="match status" value="1"/>
</dbReference>
<name>A0A264VQA1_PRORE</name>
<dbReference type="InterPro" id="IPR005119">
    <property type="entry name" value="LysR_subst-bd"/>
</dbReference>
<evidence type="ECO:0000313" key="6">
    <source>
        <dbReference type="EMBL" id="MBX6979376.1"/>
    </source>
</evidence>
<evidence type="ECO:0000256" key="2">
    <source>
        <dbReference type="ARBA" id="ARBA00023015"/>
    </source>
</evidence>
<dbReference type="InterPro" id="IPR036390">
    <property type="entry name" value="WH_DNA-bd_sf"/>
</dbReference>
<dbReference type="Pfam" id="PF03466">
    <property type="entry name" value="LysR_substrate"/>
    <property type="match status" value="1"/>
</dbReference>